<keyword evidence="3 10" id="KW-0813">Transport</keyword>
<dbReference type="Gene3D" id="2.40.170.20">
    <property type="entry name" value="TonB-dependent receptor, beta-barrel domain"/>
    <property type="match status" value="1"/>
</dbReference>
<dbReference type="EMBL" id="BMLY01000001">
    <property type="protein sequence ID" value="GGP25038.1"/>
    <property type="molecule type" value="Genomic_DNA"/>
</dbReference>
<comment type="caution">
    <text evidence="15">The sequence shown here is derived from an EMBL/GenBank/DDBJ whole genome shotgun (WGS) entry which is preliminary data.</text>
</comment>
<dbReference type="InterPro" id="IPR000531">
    <property type="entry name" value="Beta-barrel_TonB"/>
</dbReference>
<dbReference type="PANTHER" id="PTHR30069:SF39">
    <property type="entry name" value="BLL6183 PROTEIN"/>
    <property type="match status" value="1"/>
</dbReference>
<evidence type="ECO:0000313" key="16">
    <source>
        <dbReference type="Proteomes" id="UP000621859"/>
    </source>
</evidence>
<evidence type="ECO:0000256" key="8">
    <source>
        <dbReference type="ARBA" id="ARBA00023170"/>
    </source>
</evidence>
<dbReference type="InterPro" id="IPR039426">
    <property type="entry name" value="TonB-dep_rcpt-like"/>
</dbReference>
<dbReference type="Gene3D" id="2.170.130.10">
    <property type="entry name" value="TonB-dependent receptor, plug domain"/>
    <property type="match status" value="1"/>
</dbReference>
<dbReference type="Pfam" id="PF00593">
    <property type="entry name" value="TonB_dep_Rec_b-barrel"/>
    <property type="match status" value="1"/>
</dbReference>
<dbReference type="CDD" id="cd01347">
    <property type="entry name" value="ligand_gated_channel"/>
    <property type="match status" value="1"/>
</dbReference>
<organism evidence="15 16">
    <name type="scientific">Silvimonas amylolytica</name>
    <dbReference type="NCBI Taxonomy" id="449663"/>
    <lineage>
        <taxon>Bacteria</taxon>
        <taxon>Pseudomonadati</taxon>
        <taxon>Pseudomonadota</taxon>
        <taxon>Betaproteobacteria</taxon>
        <taxon>Neisseriales</taxon>
        <taxon>Chitinibacteraceae</taxon>
        <taxon>Silvimonas</taxon>
    </lineage>
</organism>
<keyword evidence="7 10" id="KW-0472">Membrane</keyword>
<evidence type="ECO:0000256" key="9">
    <source>
        <dbReference type="ARBA" id="ARBA00023237"/>
    </source>
</evidence>
<comment type="similarity">
    <text evidence="2 10 11">Belongs to the TonB-dependent receptor family.</text>
</comment>
<gene>
    <name evidence="15" type="ORF">GCM10010971_08570</name>
</gene>
<dbReference type="PROSITE" id="PS52016">
    <property type="entry name" value="TONB_DEPENDENT_REC_3"/>
    <property type="match status" value="1"/>
</dbReference>
<evidence type="ECO:0000313" key="15">
    <source>
        <dbReference type="EMBL" id="GGP25038.1"/>
    </source>
</evidence>
<evidence type="ECO:0000259" key="13">
    <source>
        <dbReference type="Pfam" id="PF00593"/>
    </source>
</evidence>
<reference evidence="16" key="1">
    <citation type="journal article" date="2019" name="Int. J. Syst. Evol. Microbiol.">
        <title>The Global Catalogue of Microorganisms (GCM) 10K type strain sequencing project: providing services to taxonomists for standard genome sequencing and annotation.</title>
        <authorList>
            <consortium name="The Broad Institute Genomics Platform"/>
            <consortium name="The Broad Institute Genome Sequencing Center for Infectious Disease"/>
            <person name="Wu L."/>
            <person name="Ma J."/>
        </authorList>
    </citation>
    <scope>NUCLEOTIDE SEQUENCE [LARGE SCALE GENOMIC DNA]</scope>
    <source>
        <strain evidence="16">CGMCC 1.8860</strain>
    </source>
</reference>
<keyword evidence="4 10" id="KW-1134">Transmembrane beta strand</keyword>
<keyword evidence="6 11" id="KW-0798">TonB box</keyword>
<evidence type="ECO:0000256" key="7">
    <source>
        <dbReference type="ARBA" id="ARBA00023136"/>
    </source>
</evidence>
<evidence type="ECO:0000256" key="2">
    <source>
        <dbReference type="ARBA" id="ARBA00009810"/>
    </source>
</evidence>
<dbReference type="SUPFAM" id="SSF56935">
    <property type="entry name" value="Porins"/>
    <property type="match status" value="1"/>
</dbReference>
<accession>A0ABQ2PIA7</accession>
<feature type="chain" id="PRO_5045314998" evidence="12">
    <location>
        <begin position="46"/>
        <end position="775"/>
    </location>
</feature>
<dbReference type="InterPro" id="IPR012910">
    <property type="entry name" value="Plug_dom"/>
</dbReference>
<dbReference type="Proteomes" id="UP000621859">
    <property type="component" value="Unassembled WGS sequence"/>
</dbReference>
<keyword evidence="16" id="KW-1185">Reference proteome</keyword>
<keyword evidence="5 10" id="KW-0812">Transmembrane</keyword>
<name>A0ABQ2PIA7_9NEIS</name>
<feature type="domain" description="TonB-dependent receptor-like beta-barrel" evidence="13">
    <location>
        <begin position="270"/>
        <end position="723"/>
    </location>
</feature>
<evidence type="ECO:0000256" key="12">
    <source>
        <dbReference type="SAM" id="SignalP"/>
    </source>
</evidence>
<evidence type="ECO:0000256" key="11">
    <source>
        <dbReference type="RuleBase" id="RU003357"/>
    </source>
</evidence>
<proteinExistence type="inferred from homology"/>
<dbReference type="PANTHER" id="PTHR30069">
    <property type="entry name" value="TONB-DEPENDENT OUTER MEMBRANE RECEPTOR"/>
    <property type="match status" value="1"/>
</dbReference>
<dbReference type="Pfam" id="PF07715">
    <property type="entry name" value="Plug"/>
    <property type="match status" value="1"/>
</dbReference>
<sequence length="775" mass="83076">MRRINLLISKVCTVSNKHSAFPLKHTVHAISLACVAMGIPKLAQAADASTDTTPVLPPIQVVGTTPLPGSGVPVDKVPGNVQVFSGNDVTDQGKSNIADFLEQDANGVNISQAQGNPYQADISFRGFTASPVLGTPQGLSVFMDGVRINEPFGDIVNWDLIPPGAISSIQLMPGSNPVFGLNTLGGALAINTKDGVHNPGGQIDVSGGSFGRKTAQLQLGGSNGTVDYFVAANASNDDGWAAHNASRVRQFFGKLGWSGETTSLHLITNLADNTLNGTQTIPLSFSNDIRQAYTWPDTNINRLSFFNLEGSHFINDTLTLDGNVYYRKYHNENVSSNVNNDFGEIDPDTGLPNTIPANNTRSLIDQEGYGGTLQLTAKGHLAGQPNQLVLGGSADIGRAPFSQFSQDATFTDDRGTIPLDDYTQVTDALTRNRYEGLFVSDSFDFAPRWTLTASGRFNYAKIDIDDLSGSQPLLNGSHSYSRFNPAIGINFSPVEKSTLYATYSEGMRAPTAIELACADPDSPCSLPNDFLADPDLKMIVSHTYETGARGHYGSNTTWSIALYRTDLDNDIGFVSSGGTAINSGYFQNIGKTRRQGLELAGSTTVGPFSFNAAYSYIDATYLSSFTENSPSNSSADANGAIQVNSGNHIPGIPRQTLKLGVDYHFATQWEVAASGILRSDVFARGDENNQDIHGTVPGYAVLNLDMHYRPTRSLDVYLLVDNVFNRQYANFGVLGANAFTGPGNGFDGANSVNEQFRGYGAPRGVWVGMNYNFAL</sequence>
<evidence type="ECO:0000259" key="14">
    <source>
        <dbReference type="Pfam" id="PF07715"/>
    </source>
</evidence>
<evidence type="ECO:0000256" key="3">
    <source>
        <dbReference type="ARBA" id="ARBA00022448"/>
    </source>
</evidence>
<keyword evidence="8" id="KW-0675">Receptor</keyword>
<protein>
    <submittedName>
        <fullName evidence="15">Membrane protein</fullName>
    </submittedName>
</protein>
<feature type="signal peptide" evidence="12">
    <location>
        <begin position="1"/>
        <end position="45"/>
    </location>
</feature>
<dbReference type="InterPro" id="IPR037066">
    <property type="entry name" value="Plug_dom_sf"/>
</dbReference>
<evidence type="ECO:0000256" key="4">
    <source>
        <dbReference type="ARBA" id="ARBA00022452"/>
    </source>
</evidence>
<feature type="domain" description="TonB-dependent receptor plug" evidence="14">
    <location>
        <begin position="74"/>
        <end position="187"/>
    </location>
</feature>
<evidence type="ECO:0000256" key="6">
    <source>
        <dbReference type="ARBA" id="ARBA00023077"/>
    </source>
</evidence>
<evidence type="ECO:0000256" key="10">
    <source>
        <dbReference type="PROSITE-ProRule" id="PRU01360"/>
    </source>
</evidence>
<dbReference type="InterPro" id="IPR036942">
    <property type="entry name" value="Beta-barrel_TonB_sf"/>
</dbReference>
<keyword evidence="12" id="KW-0732">Signal</keyword>
<evidence type="ECO:0000256" key="5">
    <source>
        <dbReference type="ARBA" id="ARBA00022692"/>
    </source>
</evidence>
<evidence type="ECO:0000256" key="1">
    <source>
        <dbReference type="ARBA" id="ARBA00004571"/>
    </source>
</evidence>
<comment type="subcellular location">
    <subcellularLocation>
        <location evidence="1 10">Cell outer membrane</location>
        <topology evidence="1 10">Multi-pass membrane protein</topology>
    </subcellularLocation>
</comment>
<keyword evidence="9 10" id="KW-0998">Cell outer membrane</keyword>